<dbReference type="SUPFAM" id="SSF52540">
    <property type="entry name" value="P-loop containing nucleoside triphosphate hydrolases"/>
    <property type="match status" value="1"/>
</dbReference>
<evidence type="ECO:0000256" key="6">
    <source>
        <dbReference type="ARBA" id="ARBA00022806"/>
    </source>
</evidence>
<dbReference type="SMART" id="SM00487">
    <property type="entry name" value="DEXDc"/>
    <property type="match status" value="1"/>
</dbReference>
<dbReference type="InterPro" id="IPR001650">
    <property type="entry name" value="Helicase_C-like"/>
</dbReference>
<dbReference type="EC" id="5.6.2.4" evidence="13"/>
<keyword evidence="9" id="KW-0413">Isomerase</keyword>
<dbReference type="GO" id="GO:0016787">
    <property type="term" value="F:hydrolase activity"/>
    <property type="evidence" value="ECO:0007669"/>
    <property type="project" value="UniProtKB-KW"/>
</dbReference>
<keyword evidence="4 13" id="KW-0547">Nucleotide-binding</keyword>
<evidence type="ECO:0000256" key="14">
    <source>
        <dbReference type="SAM" id="MobiDB-lite"/>
    </source>
</evidence>
<dbReference type="GO" id="GO:0000724">
    <property type="term" value="P:double-strand break repair via homologous recombination"/>
    <property type="evidence" value="ECO:0007669"/>
    <property type="project" value="TreeGrafter"/>
</dbReference>
<dbReference type="EMBL" id="CATQJA010002653">
    <property type="protein sequence ID" value="CAJ0578331.1"/>
    <property type="molecule type" value="Genomic_DNA"/>
</dbReference>
<keyword evidence="8" id="KW-0238">DNA-binding</keyword>
<evidence type="ECO:0000256" key="8">
    <source>
        <dbReference type="ARBA" id="ARBA00023125"/>
    </source>
</evidence>
<dbReference type="PANTHER" id="PTHR13710">
    <property type="entry name" value="DNA HELICASE RECQ FAMILY MEMBER"/>
    <property type="match status" value="1"/>
</dbReference>
<name>A0AA36D089_9BILA</name>
<proteinExistence type="inferred from homology"/>
<evidence type="ECO:0000256" key="7">
    <source>
        <dbReference type="ARBA" id="ARBA00022840"/>
    </source>
</evidence>
<dbReference type="GO" id="GO:0005694">
    <property type="term" value="C:chromosome"/>
    <property type="evidence" value="ECO:0007669"/>
    <property type="project" value="TreeGrafter"/>
</dbReference>
<dbReference type="GO" id="GO:0009378">
    <property type="term" value="F:four-way junction helicase activity"/>
    <property type="evidence" value="ECO:0007669"/>
    <property type="project" value="TreeGrafter"/>
</dbReference>
<dbReference type="GO" id="GO:0005634">
    <property type="term" value="C:nucleus"/>
    <property type="evidence" value="ECO:0007669"/>
    <property type="project" value="UniProtKB-SubCell"/>
</dbReference>
<dbReference type="Gene3D" id="3.40.50.300">
    <property type="entry name" value="P-loop containing nucleotide triphosphate hydrolases"/>
    <property type="match status" value="2"/>
</dbReference>
<dbReference type="Pfam" id="PF00270">
    <property type="entry name" value="DEAD"/>
    <property type="match status" value="1"/>
</dbReference>
<evidence type="ECO:0000256" key="4">
    <source>
        <dbReference type="ARBA" id="ARBA00022741"/>
    </source>
</evidence>
<protein>
    <recommendedName>
        <fullName evidence="13">ATP-dependent DNA helicase</fullName>
        <ecNumber evidence="13">5.6.2.4</ecNumber>
    </recommendedName>
</protein>
<dbReference type="GO" id="GO:0043138">
    <property type="term" value="F:3'-5' DNA helicase activity"/>
    <property type="evidence" value="ECO:0007669"/>
    <property type="project" value="UniProtKB-EC"/>
</dbReference>
<comment type="similarity">
    <text evidence="2 13">Belongs to the helicase family. RecQ subfamily.</text>
</comment>
<dbReference type="InterPro" id="IPR027417">
    <property type="entry name" value="P-loop_NTPase"/>
</dbReference>
<dbReference type="InterPro" id="IPR004589">
    <property type="entry name" value="DNA_helicase_ATP-dep_RecQ"/>
</dbReference>
<feature type="region of interest" description="Disordered" evidence="14">
    <location>
        <begin position="620"/>
        <end position="639"/>
    </location>
</feature>
<evidence type="ECO:0000256" key="10">
    <source>
        <dbReference type="ARBA" id="ARBA00023242"/>
    </source>
</evidence>
<dbReference type="Pfam" id="PF16124">
    <property type="entry name" value="RecQ_Zn_bind"/>
    <property type="match status" value="1"/>
</dbReference>
<evidence type="ECO:0000256" key="9">
    <source>
        <dbReference type="ARBA" id="ARBA00023235"/>
    </source>
</evidence>
<feature type="domain" description="Helicase ATP-binding" evidence="15">
    <location>
        <begin position="157"/>
        <end position="331"/>
    </location>
</feature>
<dbReference type="GO" id="GO:0005737">
    <property type="term" value="C:cytoplasm"/>
    <property type="evidence" value="ECO:0007669"/>
    <property type="project" value="TreeGrafter"/>
</dbReference>
<gene>
    <name evidence="17" type="ORF">MSPICULIGERA_LOCUS16589</name>
</gene>
<dbReference type="InterPro" id="IPR002464">
    <property type="entry name" value="DNA/RNA_helicase_DEAH_CS"/>
</dbReference>
<feature type="compositionally biased region" description="Basic and acidic residues" evidence="14">
    <location>
        <begin position="63"/>
        <end position="74"/>
    </location>
</feature>
<accession>A0AA36D089</accession>
<keyword evidence="5 13" id="KW-0378">Hydrolase</keyword>
<dbReference type="Pfam" id="PF00271">
    <property type="entry name" value="Helicase_C"/>
    <property type="match status" value="1"/>
</dbReference>
<evidence type="ECO:0000256" key="11">
    <source>
        <dbReference type="ARBA" id="ARBA00034617"/>
    </source>
</evidence>
<dbReference type="Proteomes" id="UP001177023">
    <property type="component" value="Unassembled WGS sequence"/>
</dbReference>
<keyword evidence="6 13" id="KW-0347">Helicase</keyword>
<dbReference type="AlphaFoldDB" id="A0AA36D089"/>
<keyword evidence="10 13" id="KW-0539">Nucleus</keyword>
<dbReference type="InterPro" id="IPR011545">
    <property type="entry name" value="DEAD/DEAH_box_helicase_dom"/>
</dbReference>
<evidence type="ECO:0000313" key="17">
    <source>
        <dbReference type="EMBL" id="CAJ0578331.1"/>
    </source>
</evidence>
<dbReference type="PROSITE" id="PS51194">
    <property type="entry name" value="HELICASE_CTER"/>
    <property type="match status" value="1"/>
</dbReference>
<sequence>MDDVIVLSSDDEIETPRPSTSSARTEWPIFSQKAYTNTQTSTEFSQSFYGATKRTLPDTSATDAKRPRQNEVETRPAATVKPQKCAKPVQSSGNCAQEACSTSASNSAKPSSSSKFAKNMGVEKMPADEITGNLQKILKEVFGFSSYRSQNQERAIATVSTRERDVYISFPTGAGKSLCYQLPALLYGGITIVVSPLIALITDQVTALRSKGIPSVALNSKLNSTERGAVYDDLRKEIPTTKLLYLTPEGIATDPVQRLISSLHRRHLLSFIVVDEAHCVTHWGHDFRPDYLKLGLLRDIAPEVPWIALTATASNEAQEDILQQLKMRRAKLFKTPTYRSNLHYDVQVKELVKNASPELHLARFITRILTVQDDGSTSTLVTDGKYTGSGIVYCRTRDECEQMATVLEQAGVSCLPYHAGLKNQVQEKWMRNELAAITATIAFGMGIDKPDVRFVIHWTSPSNMAAYYQESGRAGRNGLRAYCRIYHSKSDRGFLNFLVAREIGQVKHKKSGNEKERDQQVKAIELGYQKMMDYIENPCCRHVSLARFFGDEKTKACKENCDFCLNPKQTETAADRSTRREDKDAEDEGTFKSARERLDKEIANEARAMIAGEFAKRRVNRSTNERRETNDAAPLVSDCPPLDLNDKRIPKLTKEKRNGVVDAIRKALKSNWLDAKHHLVPKTAQQIEHDIFKTSKFDGDYSSKAAAKVGEIRKKTKASEEYLWPPCSDNPFVNASNLLG</sequence>
<dbReference type="PROSITE" id="PS00690">
    <property type="entry name" value="DEAH_ATP_HELICASE"/>
    <property type="match status" value="1"/>
</dbReference>
<reference evidence="17" key="1">
    <citation type="submission" date="2023-06" db="EMBL/GenBank/DDBJ databases">
        <authorList>
            <person name="Delattre M."/>
        </authorList>
    </citation>
    <scope>NUCLEOTIDE SEQUENCE</scope>
    <source>
        <strain evidence="17">AF72</strain>
    </source>
</reference>
<evidence type="ECO:0000256" key="12">
    <source>
        <dbReference type="ARBA" id="ARBA00049360"/>
    </source>
</evidence>
<keyword evidence="3" id="KW-0479">Metal-binding</keyword>
<dbReference type="SMART" id="SM00490">
    <property type="entry name" value="HELICc"/>
    <property type="match status" value="1"/>
</dbReference>
<feature type="non-terminal residue" evidence="17">
    <location>
        <position position="1"/>
    </location>
</feature>
<keyword evidence="18" id="KW-1185">Reference proteome</keyword>
<evidence type="ECO:0000256" key="2">
    <source>
        <dbReference type="ARBA" id="ARBA00005446"/>
    </source>
</evidence>
<evidence type="ECO:0000313" key="18">
    <source>
        <dbReference type="Proteomes" id="UP001177023"/>
    </source>
</evidence>
<feature type="compositionally biased region" description="Acidic residues" evidence="14">
    <location>
        <begin position="1"/>
        <end position="13"/>
    </location>
</feature>
<comment type="caution">
    <text evidence="17">The sequence shown here is derived from an EMBL/GenBank/DDBJ whole genome shotgun (WGS) entry which is preliminary data.</text>
</comment>
<evidence type="ECO:0000256" key="5">
    <source>
        <dbReference type="ARBA" id="ARBA00022801"/>
    </source>
</evidence>
<dbReference type="NCBIfam" id="TIGR00614">
    <property type="entry name" value="recQ_fam"/>
    <property type="match status" value="1"/>
</dbReference>
<evidence type="ECO:0000259" key="15">
    <source>
        <dbReference type="PROSITE" id="PS51192"/>
    </source>
</evidence>
<keyword evidence="7 13" id="KW-0067">ATP-binding</keyword>
<dbReference type="InterPro" id="IPR032284">
    <property type="entry name" value="RecQ_Zn-bd"/>
</dbReference>
<feature type="compositionally biased region" description="Polar residues" evidence="14">
    <location>
        <begin position="33"/>
        <end position="49"/>
    </location>
</feature>
<evidence type="ECO:0000256" key="13">
    <source>
        <dbReference type="RuleBase" id="RU364117"/>
    </source>
</evidence>
<feature type="region of interest" description="Disordered" evidence="14">
    <location>
        <begin position="572"/>
        <end position="591"/>
    </location>
</feature>
<dbReference type="PROSITE" id="PS51192">
    <property type="entry name" value="HELICASE_ATP_BIND_1"/>
    <property type="match status" value="1"/>
</dbReference>
<comment type="catalytic activity">
    <reaction evidence="11 13">
        <text>Couples ATP hydrolysis with the unwinding of duplex DNA by translocating in the 3'-5' direction.</text>
        <dbReference type="EC" id="5.6.2.4"/>
    </reaction>
</comment>
<dbReference type="InterPro" id="IPR014001">
    <property type="entry name" value="Helicase_ATP-bd"/>
</dbReference>
<feature type="domain" description="Helicase C-terminal" evidence="16">
    <location>
        <begin position="379"/>
        <end position="525"/>
    </location>
</feature>
<dbReference type="GO" id="GO:0005524">
    <property type="term" value="F:ATP binding"/>
    <property type="evidence" value="ECO:0007669"/>
    <property type="project" value="UniProtKB-KW"/>
</dbReference>
<dbReference type="GO" id="GO:0046872">
    <property type="term" value="F:metal ion binding"/>
    <property type="evidence" value="ECO:0007669"/>
    <property type="project" value="UniProtKB-KW"/>
</dbReference>
<dbReference type="GO" id="GO:0003677">
    <property type="term" value="F:DNA binding"/>
    <property type="evidence" value="ECO:0007669"/>
    <property type="project" value="UniProtKB-KW"/>
</dbReference>
<comment type="subcellular location">
    <subcellularLocation>
        <location evidence="1 13">Nucleus</location>
    </subcellularLocation>
</comment>
<evidence type="ECO:0000259" key="16">
    <source>
        <dbReference type="PROSITE" id="PS51194"/>
    </source>
</evidence>
<dbReference type="FunFam" id="3.40.50.300:FF:000444">
    <property type="entry name" value="ATP-dependent DNA helicase"/>
    <property type="match status" value="1"/>
</dbReference>
<dbReference type="PANTHER" id="PTHR13710:SF152">
    <property type="entry name" value="ATP-DEPENDENT DNA HELICASE Q5"/>
    <property type="match status" value="1"/>
</dbReference>
<evidence type="ECO:0000256" key="3">
    <source>
        <dbReference type="ARBA" id="ARBA00022723"/>
    </source>
</evidence>
<feature type="region of interest" description="Disordered" evidence="14">
    <location>
        <begin position="1"/>
        <end position="91"/>
    </location>
</feature>
<feature type="compositionally biased region" description="Basic and acidic residues" evidence="14">
    <location>
        <begin position="573"/>
        <end position="591"/>
    </location>
</feature>
<comment type="catalytic activity">
    <reaction evidence="12 13">
        <text>ATP + H2O = ADP + phosphate + H(+)</text>
        <dbReference type="Rhea" id="RHEA:13065"/>
        <dbReference type="ChEBI" id="CHEBI:15377"/>
        <dbReference type="ChEBI" id="CHEBI:15378"/>
        <dbReference type="ChEBI" id="CHEBI:30616"/>
        <dbReference type="ChEBI" id="CHEBI:43474"/>
        <dbReference type="ChEBI" id="CHEBI:456216"/>
    </reaction>
</comment>
<evidence type="ECO:0000256" key="1">
    <source>
        <dbReference type="ARBA" id="ARBA00004123"/>
    </source>
</evidence>
<organism evidence="17 18">
    <name type="scientific">Mesorhabditis spiculigera</name>
    <dbReference type="NCBI Taxonomy" id="96644"/>
    <lineage>
        <taxon>Eukaryota</taxon>
        <taxon>Metazoa</taxon>
        <taxon>Ecdysozoa</taxon>
        <taxon>Nematoda</taxon>
        <taxon>Chromadorea</taxon>
        <taxon>Rhabditida</taxon>
        <taxon>Rhabditina</taxon>
        <taxon>Rhabditomorpha</taxon>
        <taxon>Rhabditoidea</taxon>
        <taxon>Rhabditidae</taxon>
        <taxon>Mesorhabditinae</taxon>
        <taxon>Mesorhabditis</taxon>
    </lineage>
</organism>